<gene>
    <name evidence="13" type="primary">PLEST008167</name>
    <name evidence="13" type="ORF">PLESTB_001476900</name>
</gene>
<dbReference type="PANTHER" id="PTHR15822">
    <property type="entry name" value="TRAF AND TNF RECEPTOR-ASSOCIATED PROTEIN"/>
    <property type="match status" value="1"/>
</dbReference>
<dbReference type="GO" id="GO:0046872">
    <property type="term" value="F:metal ion binding"/>
    <property type="evidence" value="ECO:0007669"/>
    <property type="project" value="UniProtKB-KW"/>
</dbReference>
<comment type="caution">
    <text evidence="13">The sequence shown here is derived from an EMBL/GenBank/DDBJ whole genome shotgun (WGS) entry which is preliminary data.</text>
</comment>
<feature type="compositionally biased region" description="Pro residues" evidence="11">
    <location>
        <begin position="254"/>
        <end position="264"/>
    </location>
</feature>
<dbReference type="InterPro" id="IPR036691">
    <property type="entry name" value="Endo/exonu/phosph_ase_sf"/>
</dbReference>
<evidence type="ECO:0000256" key="8">
    <source>
        <dbReference type="ARBA" id="ARBA00022842"/>
    </source>
</evidence>
<dbReference type="OrthoDB" id="9975959at2759"/>
<dbReference type="Pfam" id="PF03372">
    <property type="entry name" value="Exo_endo_phos"/>
    <property type="match status" value="1"/>
</dbReference>
<comment type="cofactor">
    <cofactor evidence="2">
        <name>Mg(2+)</name>
        <dbReference type="ChEBI" id="CHEBI:18420"/>
    </cofactor>
</comment>
<accession>A0A9W6BW54</accession>
<feature type="domain" description="Endonuclease/exonuclease/phosphatase" evidence="12">
    <location>
        <begin position="14"/>
        <end position="243"/>
    </location>
</feature>
<protein>
    <recommendedName>
        <fullName evidence="12">Endonuclease/exonuclease/phosphatase domain-containing protein</fullName>
    </recommendedName>
</protein>
<comment type="cofactor">
    <cofactor evidence="1">
        <name>Mn(2+)</name>
        <dbReference type="ChEBI" id="CHEBI:29035"/>
    </cofactor>
</comment>
<keyword evidence="10" id="KW-0539">Nucleus</keyword>
<keyword evidence="9" id="KW-0234">DNA repair</keyword>
<evidence type="ECO:0000313" key="14">
    <source>
        <dbReference type="Proteomes" id="UP001165080"/>
    </source>
</evidence>
<dbReference type="GO" id="GO:0003697">
    <property type="term" value="F:single-stranded DNA binding"/>
    <property type="evidence" value="ECO:0007669"/>
    <property type="project" value="TreeGrafter"/>
</dbReference>
<sequence>MADAGSPHLSFRLLTYNINDEAISESAPEGWSLATQQHRLCDLIRGLHPDLLCLQECFTFPHRLAGEYDIHGEALSHRGSCVVGTRRGGPLKAAGPAVSVGPCVLVPLLLEPAGLRLFAASAHLAPFHEFGSVRAKQLAAIVAAAPPGEPLVVAGDLNMREKESGLPPSLGLADAWVEAGSPPAERWSWDTRVNRYYTQGHAYTARYDRVLYRAGCLRVRGFGLAANQPCSSAGGESHFLSDHFAVTARLELLPPPPPPPPPPAAAAETGLAAGRVGG</sequence>
<keyword evidence="5" id="KW-0479">Metal-binding</keyword>
<feature type="region of interest" description="Disordered" evidence="11">
    <location>
        <begin position="254"/>
        <end position="278"/>
    </location>
</feature>
<dbReference type="GO" id="GO:0006302">
    <property type="term" value="P:double-strand break repair"/>
    <property type="evidence" value="ECO:0007669"/>
    <property type="project" value="TreeGrafter"/>
</dbReference>
<dbReference type="Proteomes" id="UP001165080">
    <property type="component" value="Unassembled WGS sequence"/>
</dbReference>
<evidence type="ECO:0000256" key="4">
    <source>
        <dbReference type="ARBA" id="ARBA00022722"/>
    </source>
</evidence>
<dbReference type="Gene3D" id="3.60.10.10">
    <property type="entry name" value="Endonuclease/exonuclease/phosphatase"/>
    <property type="match status" value="1"/>
</dbReference>
<evidence type="ECO:0000256" key="6">
    <source>
        <dbReference type="ARBA" id="ARBA00022763"/>
    </source>
</evidence>
<evidence type="ECO:0000256" key="3">
    <source>
        <dbReference type="ARBA" id="ARBA00004322"/>
    </source>
</evidence>
<comment type="subcellular location">
    <subcellularLocation>
        <location evidence="3">Nucleus</location>
        <location evidence="3">PML body</location>
    </subcellularLocation>
</comment>
<dbReference type="InterPro" id="IPR005135">
    <property type="entry name" value="Endo/exonuclease/phosphatase"/>
</dbReference>
<evidence type="ECO:0000256" key="9">
    <source>
        <dbReference type="ARBA" id="ARBA00023204"/>
    </source>
</evidence>
<evidence type="ECO:0000256" key="10">
    <source>
        <dbReference type="ARBA" id="ARBA00023242"/>
    </source>
</evidence>
<dbReference type="AlphaFoldDB" id="A0A9W6BW54"/>
<dbReference type="PANTHER" id="PTHR15822:SF4">
    <property type="entry name" value="TYROSYL-DNA PHOSPHODIESTERASE 2"/>
    <property type="match status" value="1"/>
</dbReference>
<evidence type="ECO:0000256" key="7">
    <source>
        <dbReference type="ARBA" id="ARBA00022801"/>
    </source>
</evidence>
<evidence type="ECO:0000256" key="5">
    <source>
        <dbReference type="ARBA" id="ARBA00022723"/>
    </source>
</evidence>
<keyword evidence="7" id="KW-0378">Hydrolase</keyword>
<name>A0A9W6BW54_9CHLO</name>
<keyword evidence="6" id="KW-0227">DNA damage</keyword>
<keyword evidence="8" id="KW-0460">Magnesium</keyword>
<evidence type="ECO:0000259" key="12">
    <source>
        <dbReference type="Pfam" id="PF03372"/>
    </source>
</evidence>
<reference evidence="13 14" key="1">
    <citation type="journal article" date="2023" name="Commun. Biol.">
        <title>Reorganization of the ancestral sex-determining regions during the evolution of trioecy in Pleodorina starrii.</title>
        <authorList>
            <person name="Takahashi K."/>
            <person name="Suzuki S."/>
            <person name="Kawai-Toyooka H."/>
            <person name="Yamamoto K."/>
            <person name="Hamaji T."/>
            <person name="Ootsuki R."/>
            <person name="Yamaguchi H."/>
            <person name="Kawachi M."/>
            <person name="Higashiyama T."/>
            <person name="Nozaki H."/>
        </authorList>
    </citation>
    <scope>NUCLEOTIDE SEQUENCE [LARGE SCALE GENOMIC DNA]</scope>
    <source>
        <strain evidence="13 14">NIES-4479</strain>
    </source>
</reference>
<evidence type="ECO:0000256" key="11">
    <source>
        <dbReference type="SAM" id="MobiDB-lite"/>
    </source>
</evidence>
<dbReference type="GO" id="GO:0005737">
    <property type="term" value="C:cytoplasm"/>
    <property type="evidence" value="ECO:0007669"/>
    <property type="project" value="TreeGrafter"/>
</dbReference>
<evidence type="ECO:0000313" key="13">
    <source>
        <dbReference type="EMBL" id="GLC59349.1"/>
    </source>
</evidence>
<evidence type="ECO:0000256" key="1">
    <source>
        <dbReference type="ARBA" id="ARBA00001936"/>
    </source>
</evidence>
<proteinExistence type="predicted"/>
<keyword evidence="4" id="KW-0540">Nuclease</keyword>
<dbReference type="GO" id="GO:0070260">
    <property type="term" value="F:5'-tyrosyl-DNA phosphodiesterase activity"/>
    <property type="evidence" value="ECO:0007669"/>
    <property type="project" value="TreeGrafter"/>
</dbReference>
<organism evidence="13 14">
    <name type="scientific">Pleodorina starrii</name>
    <dbReference type="NCBI Taxonomy" id="330485"/>
    <lineage>
        <taxon>Eukaryota</taxon>
        <taxon>Viridiplantae</taxon>
        <taxon>Chlorophyta</taxon>
        <taxon>core chlorophytes</taxon>
        <taxon>Chlorophyceae</taxon>
        <taxon>CS clade</taxon>
        <taxon>Chlamydomonadales</taxon>
        <taxon>Volvocaceae</taxon>
        <taxon>Pleodorina</taxon>
    </lineage>
</organism>
<dbReference type="EMBL" id="BRXU01000027">
    <property type="protein sequence ID" value="GLC59349.1"/>
    <property type="molecule type" value="Genomic_DNA"/>
</dbReference>
<evidence type="ECO:0000256" key="2">
    <source>
        <dbReference type="ARBA" id="ARBA00001946"/>
    </source>
</evidence>
<dbReference type="SUPFAM" id="SSF56219">
    <property type="entry name" value="DNase I-like"/>
    <property type="match status" value="1"/>
</dbReference>
<dbReference type="GO" id="GO:0004518">
    <property type="term" value="F:nuclease activity"/>
    <property type="evidence" value="ECO:0007669"/>
    <property type="project" value="UniProtKB-KW"/>
</dbReference>
<dbReference type="InterPro" id="IPR051547">
    <property type="entry name" value="TDP2-like"/>
</dbReference>
<keyword evidence="14" id="KW-1185">Reference proteome</keyword>